<evidence type="ECO:0000256" key="8">
    <source>
        <dbReference type="ARBA" id="ARBA00022982"/>
    </source>
</evidence>
<comment type="function">
    <text evidence="12">Cytochrome bo(3) ubiquinol terminal oxidase is the component of the aerobic respiratory chain of E.coli that predominates when cells are grown at high aeration. Has proton pump activity across the membrane in addition to electron transfer, pumping 2 protons/electron.</text>
</comment>
<comment type="similarity">
    <text evidence="2">Belongs to the cytochrome c oxidase bacterial subunit 4 family.</text>
</comment>
<evidence type="ECO:0000256" key="18">
    <source>
        <dbReference type="SAM" id="Phobius"/>
    </source>
</evidence>
<sequence>MSSANEHASRDGHGHESHGHGSFKSLMTGFVLAAVLTIIPFGLVMADAISSKGFLIAVIMICAAAQILVHLKYFLLLSSHQEEGWTMASSLLALILLLIVLAGSLWVMHNMNKYMMPLPESGYTYLDDGTIVCATPEIAQQLRDAGVTGNIIVQGQQ</sequence>
<dbReference type="NCBIfam" id="TIGR02847">
    <property type="entry name" value="CyoD"/>
    <property type="match status" value="1"/>
</dbReference>
<evidence type="ECO:0000256" key="7">
    <source>
        <dbReference type="ARBA" id="ARBA00022692"/>
    </source>
</evidence>
<reference evidence="19 20" key="1">
    <citation type="submission" date="2020-12" db="EMBL/GenBank/DDBJ databases">
        <authorList>
            <person name="Zheng R.K."/>
            <person name="Sun C.M."/>
        </authorList>
    </citation>
    <scope>NUCLEOTIDE SEQUENCE [LARGE SCALE GENOMIC DNA]</scope>
    <source>
        <strain evidence="19 20">ZRK001</strain>
    </source>
</reference>
<feature type="transmembrane region" description="Helical" evidence="18">
    <location>
        <begin position="53"/>
        <end position="75"/>
    </location>
</feature>
<dbReference type="GO" id="GO:0009319">
    <property type="term" value="C:cytochrome o ubiquinol oxidase complex"/>
    <property type="evidence" value="ECO:0007669"/>
    <property type="project" value="TreeGrafter"/>
</dbReference>
<dbReference type="GO" id="GO:0009486">
    <property type="term" value="F:cytochrome bo3 ubiquinol oxidase activity"/>
    <property type="evidence" value="ECO:0007669"/>
    <property type="project" value="InterPro"/>
</dbReference>
<evidence type="ECO:0000256" key="9">
    <source>
        <dbReference type="ARBA" id="ARBA00022989"/>
    </source>
</evidence>
<feature type="transmembrane region" description="Helical" evidence="18">
    <location>
        <begin position="26"/>
        <end position="46"/>
    </location>
</feature>
<evidence type="ECO:0000256" key="14">
    <source>
        <dbReference type="ARBA" id="ARBA00030211"/>
    </source>
</evidence>
<dbReference type="GO" id="GO:0015078">
    <property type="term" value="F:proton transmembrane transporter activity"/>
    <property type="evidence" value="ECO:0007669"/>
    <property type="project" value="TreeGrafter"/>
</dbReference>
<name>A0A7T7KLK2_9HYPH</name>
<feature type="compositionally biased region" description="Basic and acidic residues" evidence="17">
    <location>
        <begin position="7"/>
        <end position="19"/>
    </location>
</feature>
<dbReference type="InterPro" id="IPR050968">
    <property type="entry name" value="Cytochrome_c_oxidase_bac_sub4"/>
</dbReference>
<dbReference type="InterPro" id="IPR005171">
    <property type="entry name" value="Cyt_c_oxidase_su4_prok"/>
</dbReference>
<protein>
    <recommendedName>
        <fullName evidence="4">Cytochrome bo(3) ubiquinol oxidase subunit 4</fullName>
    </recommendedName>
    <alternativeName>
        <fullName evidence="16">Cytochrome o ubiquinol oxidase subunit 4</fullName>
    </alternativeName>
    <alternativeName>
        <fullName evidence="13">Oxidase bo(3) subunit 4</fullName>
    </alternativeName>
    <alternativeName>
        <fullName evidence="14">Ubiquinol oxidase polypeptide IV</fullName>
    </alternativeName>
    <alternativeName>
        <fullName evidence="15">Ubiquinol oxidase subunit 4</fullName>
    </alternativeName>
</protein>
<evidence type="ECO:0000256" key="16">
    <source>
        <dbReference type="ARBA" id="ARBA00032185"/>
    </source>
</evidence>
<evidence type="ECO:0000313" key="19">
    <source>
        <dbReference type="EMBL" id="QQM30816.1"/>
    </source>
</evidence>
<keyword evidence="5" id="KW-0813">Transport</keyword>
<keyword evidence="7 18" id="KW-0812">Transmembrane</keyword>
<keyword evidence="9 18" id="KW-1133">Transmembrane helix</keyword>
<evidence type="ECO:0000256" key="12">
    <source>
        <dbReference type="ARBA" id="ARBA00025694"/>
    </source>
</evidence>
<dbReference type="PANTHER" id="PTHR36835">
    <property type="entry name" value="CYTOCHROME BO(3) UBIQUINOL OXIDASE SUBUNIT 4"/>
    <property type="match status" value="1"/>
</dbReference>
<dbReference type="Proteomes" id="UP000596083">
    <property type="component" value="Chromosome"/>
</dbReference>
<dbReference type="InterPro" id="IPR014210">
    <property type="entry name" value="Cyt_o_ubiqinol_oxidase_su4"/>
</dbReference>
<dbReference type="AlphaFoldDB" id="A0A7T7KLK2"/>
<dbReference type="GO" id="GO:0005886">
    <property type="term" value="C:plasma membrane"/>
    <property type="evidence" value="ECO:0007669"/>
    <property type="project" value="UniProtKB-SubCell"/>
</dbReference>
<comment type="subunit">
    <text evidence="3">Heterooctamer of two A chains, two B chains, two C chains and two D chains.</text>
</comment>
<proteinExistence type="inferred from homology"/>
<evidence type="ECO:0000256" key="4">
    <source>
        <dbReference type="ARBA" id="ARBA00014689"/>
    </source>
</evidence>
<evidence type="ECO:0000256" key="1">
    <source>
        <dbReference type="ARBA" id="ARBA00004651"/>
    </source>
</evidence>
<feature type="region of interest" description="Disordered" evidence="17">
    <location>
        <begin position="1"/>
        <end position="20"/>
    </location>
</feature>
<keyword evidence="10" id="KW-0560">Oxidoreductase</keyword>
<keyword evidence="11 18" id="KW-0472">Membrane</keyword>
<dbReference type="Pfam" id="PF03626">
    <property type="entry name" value="COX4_pro"/>
    <property type="match status" value="1"/>
</dbReference>
<evidence type="ECO:0000256" key="5">
    <source>
        <dbReference type="ARBA" id="ARBA00022448"/>
    </source>
</evidence>
<dbReference type="EMBL" id="CP066786">
    <property type="protein sequence ID" value="QQM30816.1"/>
    <property type="molecule type" value="Genomic_DNA"/>
</dbReference>
<organism evidence="19 20">
    <name type="scientific">Martelella lutilitoris</name>
    <dbReference type="NCBI Taxonomy" id="2583532"/>
    <lineage>
        <taxon>Bacteria</taxon>
        <taxon>Pseudomonadati</taxon>
        <taxon>Pseudomonadota</taxon>
        <taxon>Alphaproteobacteria</taxon>
        <taxon>Hyphomicrobiales</taxon>
        <taxon>Aurantimonadaceae</taxon>
        <taxon>Martelella</taxon>
    </lineage>
</organism>
<keyword evidence="8" id="KW-0249">Electron transport</keyword>
<dbReference type="PANTHER" id="PTHR36835:SF1">
    <property type="entry name" value="CYTOCHROME BO(3) UBIQUINOL OXIDASE SUBUNIT 4"/>
    <property type="match status" value="1"/>
</dbReference>
<dbReference type="GO" id="GO:0015990">
    <property type="term" value="P:electron transport coupled proton transport"/>
    <property type="evidence" value="ECO:0007669"/>
    <property type="project" value="InterPro"/>
</dbReference>
<keyword evidence="6" id="KW-1003">Cell membrane</keyword>
<evidence type="ECO:0000256" key="3">
    <source>
        <dbReference type="ARBA" id="ARBA00011700"/>
    </source>
</evidence>
<dbReference type="GO" id="GO:0019646">
    <property type="term" value="P:aerobic electron transport chain"/>
    <property type="evidence" value="ECO:0007669"/>
    <property type="project" value="TreeGrafter"/>
</dbReference>
<accession>A0A7T7KLK2</accession>
<dbReference type="RefSeq" id="WP_200336422.1">
    <property type="nucleotide sequence ID" value="NZ_CP066786.1"/>
</dbReference>
<evidence type="ECO:0000256" key="6">
    <source>
        <dbReference type="ARBA" id="ARBA00022475"/>
    </source>
</evidence>
<feature type="transmembrane region" description="Helical" evidence="18">
    <location>
        <begin position="87"/>
        <end position="108"/>
    </location>
</feature>
<dbReference type="KEGG" id="mlut:JET14_01080"/>
<evidence type="ECO:0000256" key="13">
    <source>
        <dbReference type="ARBA" id="ARBA00030071"/>
    </source>
</evidence>
<evidence type="ECO:0000313" key="20">
    <source>
        <dbReference type="Proteomes" id="UP000596083"/>
    </source>
</evidence>
<evidence type="ECO:0000256" key="10">
    <source>
        <dbReference type="ARBA" id="ARBA00023002"/>
    </source>
</evidence>
<evidence type="ECO:0000256" key="17">
    <source>
        <dbReference type="SAM" id="MobiDB-lite"/>
    </source>
</evidence>
<evidence type="ECO:0000256" key="11">
    <source>
        <dbReference type="ARBA" id="ARBA00023136"/>
    </source>
</evidence>
<evidence type="ECO:0000256" key="15">
    <source>
        <dbReference type="ARBA" id="ARBA00031887"/>
    </source>
</evidence>
<evidence type="ECO:0000256" key="2">
    <source>
        <dbReference type="ARBA" id="ARBA00008079"/>
    </source>
</evidence>
<comment type="subcellular location">
    <subcellularLocation>
        <location evidence="1">Cell membrane</location>
        <topology evidence="1">Multi-pass membrane protein</topology>
    </subcellularLocation>
</comment>
<gene>
    <name evidence="19" type="primary">cyoD</name>
    <name evidence="19" type="ORF">JET14_01080</name>
</gene>